<dbReference type="EMBL" id="JAUQYP010000001">
    <property type="protein sequence ID" value="MDO8106440.1"/>
    <property type="molecule type" value="Genomic_DNA"/>
</dbReference>
<evidence type="ECO:0000256" key="1">
    <source>
        <dbReference type="SAM" id="Phobius"/>
    </source>
</evidence>
<feature type="transmembrane region" description="Helical" evidence="1">
    <location>
        <begin position="20"/>
        <end position="42"/>
    </location>
</feature>
<dbReference type="PANTHER" id="PTHR45138:SF9">
    <property type="entry name" value="DIGUANYLATE CYCLASE DGCM-RELATED"/>
    <property type="match status" value="1"/>
</dbReference>
<dbReference type="GO" id="GO:0052621">
    <property type="term" value="F:diguanylate cyclase activity"/>
    <property type="evidence" value="ECO:0007669"/>
    <property type="project" value="UniProtKB-EC"/>
</dbReference>
<keyword evidence="1" id="KW-0812">Transmembrane</keyword>
<dbReference type="Pfam" id="PF00990">
    <property type="entry name" value="GGDEF"/>
    <property type="match status" value="1"/>
</dbReference>
<protein>
    <submittedName>
        <fullName evidence="3">GGDEF domain-containing protein</fullName>
        <ecNumber evidence="3">2.7.7.65</ecNumber>
    </submittedName>
</protein>
<proteinExistence type="predicted"/>
<dbReference type="SUPFAM" id="SSF55073">
    <property type="entry name" value="Nucleotide cyclase"/>
    <property type="match status" value="1"/>
</dbReference>
<dbReference type="PROSITE" id="PS50887">
    <property type="entry name" value="GGDEF"/>
    <property type="match status" value="1"/>
</dbReference>
<dbReference type="EC" id="2.7.7.65" evidence="3"/>
<keyword evidence="3" id="KW-0548">Nucleotidyltransferase</keyword>
<dbReference type="SMART" id="SM00267">
    <property type="entry name" value="GGDEF"/>
    <property type="match status" value="1"/>
</dbReference>
<keyword evidence="3" id="KW-0808">Transferase</keyword>
<feature type="transmembrane region" description="Helical" evidence="1">
    <location>
        <begin position="152"/>
        <end position="170"/>
    </location>
</feature>
<gene>
    <name evidence="3" type="ORF">Q6348_04440</name>
</gene>
<dbReference type="InterPro" id="IPR029787">
    <property type="entry name" value="Nucleotide_cyclase"/>
</dbReference>
<dbReference type="Proteomes" id="UP001232536">
    <property type="component" value="Unassembled WGS sequence"/>
</dbReference>
<organism evidence="3 4">
    <name type="scientific">Actinotalea lenta</name>
    <dbReference type="NCBI Taxonomy" id="3064654"/>
    <lineage>
        <taxon>Bacteria</taxon>
        <taxon>Bacillati</taxon>
        <taxon>Actinomycetota</taxon>
        <taxon>Actinomycetes</taxon>
        <taxon>Micrococcales</taxon>
        <taxon>Cellulomonadaceae</taxon>
        <taxon>Actinotalea</taxon>
    </lineage>
</organism>
<feature type="transmembrane region" description="Helical" evidence="1">
    <location>
        <begin position="77"/>
        <end position="96"/>
    </location>
</feature>
<keyword evidence="1" id="KW-1133">Transmembrane helix</keyword>
<dbReference type="InterPro" id="IPR000160">
    <property type="entry name" value="GGDEF_dom"/>
</dbReference>
<dbReference type="PANTHER" id="PTHR45138">
    <property type="entry name" value="REGULATORY COMPONENTS OF SENSORY TRANSDUCTION SYSTEM"/>
    <property type="match status" value="1"/>
</dbReference>
<dbReference type="InterPro" id="IPR050469">
    <property type="entry name" value="Diguanylate_Cyclase"/>
</dbReference>
<accession>A0ABT9D6H3</accession>
<keyword evidence="1" id="KW-0472">Membrane</keyword>
<reference evidence="3 4" key="1">
    <citation type="submission" date="2023-07" db="EMBL/GenBank/DDBJ databases">
        <title>Description of novel actinomycetes strains, isolated from tidal flat sediment.</title>
        <authorList>
            <person name="Lu C."/>
        </authorList>
    </citation>
    <scope>NUCLEOTIDE SEQUENCE [LARGE SCALE GENOMIC DNA]</scope>
    <source>
        <strain evidence="3 4">SYSU T00b441</strain>
    </source>
</reference>
<name>A0ABT9D6H3_9CELL</name>
<evidence type="ECO:0000259" key="2">
    <source>
        <dbReference type="PROSITE" id="PS50887"/>
    </source>
</evidence>
<sequence length="349" mass="36108">MPSDGLLEPRDHVSAGRTGAAVTLLAAGAMVGYEVLGAVLGLSRSTPTTLVQATVIGSVLVLAGTLVGSVPDRVPRWVWTAGSVLGVAVVLWLGLVTHDSRAAGQIGFIYPVVFAAANLRAPVAWTVSALAASSDVVLSVVVLPAREAVADAFVMTAALAMVTAALQMVADRQDALTGRLSEIAAIDQLTGLASRRRLEEVAHEVLATPCPAEDLALGTGLAIVDLDHFKALNDTYGHPVGDAALVHVAALLRTSCPSKATVARLGGDELAVLLPCGPPEEVGTVMERFHDAVRTSPMNHLGRVLALSVSVGGTHVPAMQEPDLAVLYARADEALYQAKLQGRGRVVVE</sequence>
<dbReference type="Gene3D" id="3.30.70.270">
    <property type="match status" value="1"/>
</dbReference>
<keyword evidence="4" id="KW-1185">Reference proteome</keyword>
<dbReference type="RefSeq" id="WP_304600099.1">
    <property type="nucleotide sequence ID" value="NZ_JAUQYO010000001.1"/>
</dbReference>
<comment type="caution">
    <text evidence="3">The sequence shown here is derived from an EMBL/GenBank/DDBJ whole genome shotgun (WGS) entry which is preliminary data.</text>
</comment>
<feature type="domain" description="GGDEF" evidence="2">
    <location>
        <begin position="217"/>
        <end position="349"/>
    </location>
</feature>
<evidence type="ECO:0000313" key="3">
    <source>
        <dbReference type="EMBL" id="MDO8106440.1"/>
    </source>
</evidence>
<feature type="transmembrane region" description="Helical" evidence="1">
    <location>
        <begin position="49"/>
        <end position="71"/>
    </location>
</feature>
<dbReference type="NCBIfam" id="TIGR00254">
    <property type="entry name" value="GGDEF"/>
    <property type="match status" value="1"/>
</dbReference>
<feature type="transmembrane region" description="Helical" evidence="1">
    <location>
        <begin position="108"/>
        <end position="132"/>
    </location>
</feature>
<evidence type="ECO:0000313" key="4">
    <source>
        <dbReference type="Proteomes" id="UP001232536"/>
    </source>
</evidence>
<dbReference type="InterPro" id="IPR043128">
    <property type="entry name" value="Rev_trsase/Diguanyl_cyclase"/>
</dbReference>
<dbReference type="CDD" id="cd01949">
    <property type="entry name" value="GGDEF"/>
    <property type="match status" value="1"/>
</dbReference>